<dbReference type="GO" id="GO:0016036">
    <property type="term" value="P:cellular response to phosphate starvation"/>
    <property type="evidence" value="ECO:0007669"/>
    <property type="project" value="TreeGrafter"/>
</dbReference>
<accession>A0A8T4HBA3</accession>
<dbReference type="InterPro" id="IPR005467">
    <property type="entry name" value="His_kinase_dom"/>
</dbReference>
<dbReference type="AlphaFoldDB" id="A0A8T4HBA3"/>
<dbReference type="PROSITE" id="PS51257">
    <property type="entry name" value="PROKAR_LIPOPROTEIN"/>
    <property type="match status" value="1"/>
</dbReference>
<dbReference type="Pfam" id="PF02518">
    <property type="entry name" value="HATPase_c"/>
    <property type="match status" value="1"/>
</dbReference>
<proteinExistence type="predicted"/>
<evidence type="ECO:0000256" key="4">
    <source>
        <dbReference type="ARBA" id="ARBA00022475"/>
    </source>
</evidence>
<dbReference type="PANTHER" id="PTHR45453">
    <property type="entry name" value="PHOSPHATE REGULON SENSOR PROTEIN PHOR"/>
    <property type="match status" value="1"/>
</dbReference>
<dbReference type="GO" id="GO:0005886">
    <property type="term" value="C:plasma membrane"/>
    <property type="evidence" value="ECO:0007669"/>
    <property type="project" value="UniProtKB-SubCell"/>
</dbReference>
<keyword evidence="9 10" id="KW-0472">Membrane</keyword>
<dbReference type="InterPro" id="IPR036097">
    <property type="entry name" value="HisK_dim/P_sf"/>
</dbReference>
<protein>
    <recommendedName>
        <fullName evidence="3">histidine kinase</fullName>
        <ecNumber evidence="3">2.7.13.3</ecNumber>
    </recommendedName>
</protein>
<evidence type="ECO:0000256" key="9">
    <source>
        <dbReference type="ARBA" id="ARBA00023136"/>
    </source>
</evidence>
<dbReference type="CDD" id="cd00082">
    <property type="entry name" value="HisKA"/>
    <property type="match status" value="1"/>
</dbReference>
<organism evidence="12 13">
    <name type="scientific">Rhinopithecimicrobium faecis</name>
    <dbReference type="NCBI Taxonomy" id="2820698"/>
    <lineage>
        <taxon>Bacteria</taxon>
        <taxon>Pseudomonadati</taxon>
        <taxon>Bacteroidota</taxon>
        <taxon>Sphingobacteriia</taxon>
        <taxon>Sphingobacteriales</taxon>
        <taxon>Sphingobacteriaceae</taxon>
        <taxon>Rhinopithecimicrobium</taxon>
    </lineage>
</organism>
<keyword evidence="13" id="KW-1185">Reference proteome</keyword>
<keyword evidence="4" id="KW-1003">Cell membrane</keyword>
<dbReference type="PANTHER" id="PTHR45453:SF2">
    <property type="entry name" value="HISTIDINE KINASE"/>
    <property type="match status" value="1"/>
</dbReference>
<evidence type="ECO:0000256" key="8">
    <source>
        <dbReference type="ARBA" id="ARBA00022989"/>
    </source>
</evidence>
<name>A0A8T4HBA3_9SPHI</name>
<gene>
    <name evidence="12" type="ORF">J5U18_03865</name>
</gene>
<dbReference type="SUPFAM" id="SSF47384">
    <property type="entry name" value="Homodimeric domain of signal transducing histidine kinase"/>
    <property type="match status" value="1"/>
</dbReference>
<evidence type="ECO:0000256" key="7">
    <source>
        <dbReference type="ARBA" id="ARBA00022777"/>
    </source>
</evidence>
<keyword evidence="6 10" id="KW-0812">Transmembrane</keyword>
<dbReference type="SUPFAM" id="SSF55874">
    <property type="entry name" value="ATPase domain of HSP90 chaperone/DNA topoisomerase II/histidine kinase"/>
    <property type="match status" value="1"/>
</dbReference>
<evidence type="ECO:0000313" key="13">
    <source>
        <dbReference type="Proteomes" id="UP000679691"/>
    </source>
</evidence>
<dbReference type="Proteomes" id="UP000679691">
    <property type="component" value="Unassembled WGS sequence"/>
</dbReference>
<reference evidence="12" key="1">
    <citation type="submission" date="2021-03" db="EMBL/GenBank/DDBJ databases">
        <authorList>
            <person name="Lu T."/>
            <person name="Wang Q."/>
            <person name="Han X."/>
        </authorList>
    </citation>
    <scope>NUCLEOTIDE SEQUENCE</scope>
    <source>
        <strain evidence="12">WQ 2009</strain>
    </source>
</reference>
<keyword evidence="7 12" id="KW-0418">Kinase</keyword>
<dbReference type="Pfam" id="PF00512">
    <property type="entry name" value="HisKA"/>
    <property type="match status" value="1"/>
</dbReference>
<dbReference type="InterPro" id="IPR003661">
    <property type="entry name" value="HisK_dim/P_dom"/>
</dbReference>
<feature type="transmembrane region" description="Helical" evidence="10">
    <location>
        <begin position="7"/>
        <end position="30"/>
    </location>
</feature>
<sequence length="462" mass="52786">MNLRRRLTVISSLVFGIIFACCSLIIYTLFYQTSQHALYKDLQQTTLLTAIYYLEKDEQPQQQHQLVKAQFDELLQSTQVAIFNQLNQIEYGDLKSETALLASYIAKVKKQGKLFFKGEDSFYFGLFYKDNQGDFVVFIKKDSQLFQSQMELLLAILIIVLLVGWISIIVLSKYLTSIAYKPLRRIIAEVSNKELSKLQEPIAIAKAEDELQELLITYNKLLARVADTFSIQHNFVNYVSHEFRTPLAAIRGQMEVFSQKDRTPAEYQEVTLSVLAHIDFLTQIINNMLLLAGSNKPQEPLQTVRVDELLWDCMDRCQQLFQATFTVDFPPLPPTLLLLKALESPMQLACYNILENAVKYSDNKPIHIQFERVAEQLKVSIYDQGIGIAADELPYVTDTFYRGKQARQFKGSGIGLSLTKNVCKQYDIQLLIKDKATERAAGNNTFKGTGTVVELLFPIYSK</sequence>
<evidence type="ECO:0000256" key="3">
    <source>
        <dbReference type="ARBA" id="ARBA00012438"/>
    </source>
</evidence>
<evidence type="ECO:0000313" key="12">
    <source>
        <dbReference type="EMBL" id="MBP3942707.1"/>
    </source>
</evidence>
<dbReference type="EMBL" id="JAGKSB010000003">
    <property type="protein sequence ID" value="MBP3942707.1"/>
    <property type="molecule type" value="Genomic_DNA"/>
</dbReference>
<feature type="transmembrane region" description="Helical" evidence="10">
    <location>
        <begin position="152"/>
        <end position="175"/>
    </location>
</feature>
<dbReference type="InterPro" id="IPR036890">
    <property type="entry name" value="HATPase_C_sf"/>
</dbReference>
<dbReference type="InterPro" id="IPR003594">
    <property type="entry name" value="HATPase_dom"/>
</dbReference>
<evidence type="ECO:0000259" key="11">
    <source>
        <dbReference type="PROSITE" id="PS50109"/>
    </source>
</evidence>
<evidence type="ECO:0000256" key="1">
    <source>
        <dbReference type="ARBA" id="ARBA00000085"/>
    </source>
</evidence>
<dbReference type="InterPro" id="IPR050351">
    <property type="entry name" value="BphY/WalK/GraS-like"/>
</dbReference>
<dbReference type="SMART" id="SM00387">
    <property type="entry name" value="HATPase_c"/>
    <property type="match status" value="1"/>
</dbReference>
<feature type="domain" description="Histidine kinase" evidence="11">
    <location>
        <begin position="238"/>
        <end position="461"/>
    </location>
</feature>
<comment type="subcellular location">
    <subcellularLocation>
        <location evidence="2">Cell membrane</location>
        <topology evidence="2">Multi-pass membrane protein</topology>
    </subcellularLocation>
</comment>
<comment type="catalytic activity">
    <reaction evidence="1">
        <text>ATP + protein L-histidine = ADP + protein N-phospho-L-histidine.</text>
        <dbReference type="EC" id="2.7.13.3"/>
    </reaction>
</comment>
<evidence type="ECO:0000256" key="5">
    <source>
        <dbReference type="ARBA" id="ARBA00022679"/>
    </source>
</evidence>
<dbReference type="PROSITE" id="PS50109">
    <property type="entry name" value="HIS_KIN"/>
    <property type="match status" value="1"/>
</dbReference>
<evidence type="ECO:0000256" key="2">
    <source>
        <dbReference type="ARBA" id="ARBA00004651"/>
    </source>
</evidence>
<dbReference type="Gene3D" id="1.10.287.130">
    <property type="match status" value="1"/>
</dbReference>
<dbReference type="Gene3D" id="3.30.565.10">
    <property type="entry name" value="Histidine kinase-like ATPase, C-terminal domain"/>
    <property type="match status" value="1"/>
</dbReference>
<dbReference type="EC" id="2.7.13.3" evidence="3"/>
<evidence type="ECO:0000256" key="6">
    <source>
        <dbReference type="ARBA" id="ARBA00022692"/>
    </source>
</evidence>
<dbReference type="GO" id="GO:0004721">
    <property type="term" value="F:phosphoprotein phosphatase activity"/>
    <property type="evidence" value="ECO:0007669"/>
    <property type="project" value="TreeGrafter"/>
</dbReference>
<evidence type="ECO:0000256" key="10">
    <source>
        <dbReference type="SAM" id="Phobius"/>
    </source>
</evidence>
<keyword evidence="5" id="KW-0808">Transferase</keyword>
<comment type="caution">
    <text evidence="12">The sequence shown here is derived from an EMBL/GenBank/DDBJ whole genome shotgun (WGS) entry which is preliminary data.</text>
</comment>
<dbReference type="GO" id="GO:0000155">
    <property type="term" value="F:phosphorelay sensor kinase activity"/>
    <property type="evidence" value="ECO:0007669"/>
    <property type="project" value="InterPro"/>
</dbReference>
<keyword evidence="8 10" id="KW-1133">Transmembrane helix</keyword>
<dbReference type="SMART" id="SM00388">
    <property type="entry name" value="HisKA"/>
    <property type="match status" value="1"/>
</dbReference>
<dbReference type="RefSeq" id="WP_353546189.1">
    <property type="nucleotide sequence ID" value="NZ_JAGKSB010000003.1"/>
</dbReference>